<dbReference type="OrthoDB" id="5415072at2759"/>
<dbReference type="Proteomes" id="UP000809789">
    <property type="component" value="Unassembled WGS sequence"/>
</dbReference>
<evidence type="ECO:0000256" key="2">
    <source>
        <dbReference type="ARBA" id="ARBA00023139"/>
    </source>
</evidence>
<keyword evidence="6" id="KW-1185">Reference proteome</keyword>
<keyword evidence="2" id="KW-0564">Palmitate</keyword>
<dbReference type="AlphaFoldDB" id="A0A8K0L6E8"/>
<proteinExistence type="predicted"/>
<comment type="caution">
    <text evidence="5">The sequence shown here is derived from an EMBL/GenBank/DDBJ whole genome shotgun (WGS) entry which is preliminary data.</text>
</comment>
<evidence type="ECO:0000256" key="3">
    <source>
        <dbReference type="ARBA" id="ARBA00023288"/>
    </source>
</evidence>
<feature type="compositionally biased region" description="Polar residues" evidence="4">
    <location>
        <begin position="1"/>
        <end position="12"/>
    </location>
</feature>
<feature type="compositionally biased region" description="Basic and acidic residues" evidence="4">
    <location>
        <begin position="97"/>
        <end position="115"/>
    </location>
</feature>
<feature type="compositionally biased region" description="Polar residues" evidence="4">
    <location>
        <begin position="85"/>
        <end position="96"/>
    </location>
</feature>
<dbReference type="EMBL" id="JAESVG020000006">
    <property type="protein sequence ID" value="KAG8626588.1"/>
    <property type="molecule type" value="Genomic_DNA"/>
</dbReference>
<dbReference type="Pfam" id="PF15811">
    <property type="entry name" value="SVIP"/>
    <property type="match status" value="1"/>
</dbReference>
<keyword evidence="1" id="KW-0519">Myristate</keyword>
<feature type="compositionally biased region" description="Low complexity" evidence="4">
    <location>
        <begin position="22"/>
        <end position="42"/>
    </location>
</feature>
<accession>A0A8K0L6E8</accession>
<sequence length="115" mass="11508">MGNCFGKSNSNFKGEGRTVGGPTPANAPAASSSAKVSAAASPGRTLGGGSGSDDPKSAAARAAEARKQSAQGQGKLGKQLDAQKKLTNADTLAQVSKENRAARDMDAGHESRAHN</sequence>
<evidence type="ECO:0000256" key="4">
    <source>
        <dbReference type="SAM" id="MobiDB-lite"/>
    </source>
</evidence>
<protein>
    <submittedName>
        <fullName evidence="5">Uncharacterized protein</fullName>
    </submittedName>
</protein>
<name>A0A8K0L6E8_9PEZI</name>
<feature type="region of interest" description="Disordered" evidence="4">
    <location>
        <begin position="1"/>
        <end position="115"/>
    </location>
</feature>
<reference evidence="5" key="1">
    <citation type="submission" date="2021-07" db="EMBL/GenBank/DDBJ databases">
        <title>Elsinoe batatas strain:CRI-CJ2 Genome sequencing and assembly.</title>
        <authorList>
            <person name="Huang L."/>
        </authorList>
    </citation>
    <scope>NUCLEOTIDE SEQUENCE</scope>
    <source>
        <strain evidence="5">CRI-CJ2</strain>
    </source>
</reference>
<evidence type="ECO:0000313" key="6">
    <source>
        <dbReference type="Proteomes" id="UP000809789"/>
    </source>
</evidence>
<gene>
    <name evidence="5" type="ORF">KVT40_005533</name>
</gene>
<evidence type="ECO:0000313" key="5">
    <source>
        <dbReference type="EMBL" id="KAG8626588.1"/>
    </source>
</evidence>
<keyword evidence="3" id="KW-0449">Lipoprotein</keyword>
<organism evidence="5 6">
    <name type="scientific">Elsinoe batatas</name>
    <dbReference type="NCBI Taxonomy" id="2601811"/>
    <lineage>
        <taxon>Eukaryota</taxon>
        <taxon>Fungi</taxon>
        <taxon>Dikarya</taxon>
        <taxon>Ascomycota</taxon>
        <taxon>Pezizomycotina</taxon>
        <taxon>Dothideomycetes</taxon>
        <taxon>Dothideomycetidae</taxon>
        <taxon>Myriangiales</taxon>
        <taxon>Elsinoaceae</taxon>
        <taxon>Elsinoe</taxon>
    </lineage>
</organism>
<dbReference type="InterPro" id="IPR031632">
    <property type="entry name" value="SVIP"/>
</dbReference>
<evidence type="ECO:0000256" key="1">
    <source>
        <dbReference type="ARBA" id="ARBA00022707"/>
    </source>
</evidence>